<dbReference type="RefSeq" id="XP_034245518.1">
    <property type="nucleotide sequence ID" value="XM_034389627.1"/>
</dbReference>
<evidence type="ECO:0000313" key="4">
    <source>
        <dbReference type="RefSeq" id="XP_034245518.1"/>
    </source>
</evidence>
<feature type="compositionally biased region" description="Low complexity" evidence="1">
    <location>
        <begin position="444"/>
        <end position="469"/>
    </location>
</feature>
<evidence type="ECO:0000313" key="3">
    <source>
        <dbReference type="Proteomes" id="UP000515158"/>
    </source>
</evidence>
<dbReference type="PANTHER" id="PTHR47160">
    <property type="entry name" value="PUTATIVE-RELATED"/>
    <property type="match status" value="1"/>
</dbReference>
<dbReference type="GeneID" id="117647731"/>
<dbReference type="OrthoDB" id="8192602at2759"/>
<dbReference type="Pfam" id="PF10551">
    <property type="entry name" value="MULE"/>
    <property type="match status" value="1"/>
</dbReference>
<dbReference type="KEGG" id="tpal:117647731"/>
<proteinExistence type="predicted"/>
<feature type="region of interest" description="Disordered" evidence="1">
    <location>
        <begin position="437"/>
        <end position="469"/>
    </location>
</feature>
<evidence type="ECO:0000256" key="1">
    <source>
        <dbReference type="SAM" id="MobiDB-lite"/>
    </source>
</evidence>
<dbReference type="InterPro" id="IPR018289">
    <property type="entry name" value="MULE_transposase_dom"/>
</dbReference>
<dbReference type="Proteomes" id="UP000515158">
    <property type="component" value="Unplaced"/>
</dbReference>
<feature type="region of interest" description="Disordered" evidence="1">
    <location>
        <begin position="514"/>
        <end position="564"/>
    </location>
</feature>
<accession>A0A6P8YZB5</accession>
<dbReference type="PANTHER" id="PTHR47160:SF10">
    <property type="entry name" value="MULE TRANSPOSASE DOMAIN-CONTAINING PROTEIN"/>
    <property type="match status" value="1"/>
</dbReference>
<gene>
    <name evidence="4" type="primary">LOC117647731</name>
</gene>
<feature type="domain" description="MULE transposase" evidence="2">
    <location>
        <begin position="147"/>
        <end position="240"/>
    </location>
</feature>
<keyword evidence="3" id="KW-1185">Reference proteome</keyword>
<dbReference type="AlphaFoldDB" id="A0A6P8YZB5"/>
<evidence type="ECO:0000259" key="2">
    <source>
        <dbReference type="Pfam" id="PF10551"/>
    </source>
</evidence>
<organism evidence="4">
    <name type="scientific">Thrips palmi</name>
    <name type="common">Melon thrips</name>
    <dbReference type="NCBI Taxonomy" id="161013"/>
    <lineage>
        <taxon>Eukaryota</taxon>
        <taxon>Metazoa</taxon>
        <taxon>Ecdysozoa</taxon>
        <taxon>Arthropoda</taxon>
        <taxon>Hexapoda</taxon>
        <taxon>Insecta</taxon>
        <taxon>Pterygota</taxon>
        <taxon>Neoptera</taxon>
        <taxon>Paraneoptera</taxon>
        <taxon>Thysanoptera</taxon>
        <taxon>Terebrantia</taxon>
        <taxon>Thripoidea</taxon>
        <taxon>Thripidae</taxon>
        <taxon>Thrips</taxon>
    </lineage>
</organism>
<name>A0A6P8YZB5_THRPL</name>
<protein>
    <submittedName>
        <fullName evidence="4">Uncharacterized protein LOC117647731</fullName>
    </submittedName>
</protein>
<reference evidence="4" key="1">
    <citation type="submission" date="2025-08" db="UniProtKB">
        <authorList>
            <consortium name="RefSeq"/>
        </authorList>
    </citation>
    <scope>IDENTIFICATION</scope>
    <source>
        <tissue evidence="4">Total insect</tissue>
    </source>
</reference>
<feature type="compositionally biased region" description="Basic residues" evidence="1">
    <location>
        <begin position="535"/>
        <end position="545"/>
    </location>
</feature>
<sequence>MRGKLEGERLIVNATGLHSHPPDYVTEKVLLLKQDCKEEEKKMLGGKIQSVFTQACDRADEGARSEITFESCRSSMYRARSEQHPPVPQDFEEFESSLVDQRYSDKYGKCPDGSLMTRGLVGPSGHRSLVFTSDLMLNIMVAALWLFIDGTFASRPDTPPSRQLLVISALYQGMLFPVCYALMESKSEVAYRALFAFVKDLAPSLAPENIVTDYEAAFVPVIRDVFPSTIHQGCWFHFCQALHRHLGFLGLITFVKRNFNALTVIRMCYVLPLLPSNKMIFGLNAIEYVAHMNSILGKLQPFLDYVRETWMVRIGTDLVSVHRSKHRTNNFSESSHKALQDRIGTIRPGVWDFVMLDVIRVQGAKPTRRNRRARWIRQDAKINKWLNQLDKGEKTVLEFLVSAQNIARKLQGVQLHLETQVSVEPTDYPVQLQAVDDPEDTVDDPSSASSQDSQETQGSDDTQDGQDTQANEDVQDVLQPLPLLMPPGHVDFSTRLTLETDQLSQDLFSTQDVVTEHPLSPLSPPVQERDLQRGSVRRGPGRPRLRPAAVARAPPSPTDEPDEN</sequence>
<dbReference type="InParanoid" id="A0A6P8YZB5"/>